<feature type="region of interest" description="Disordered" evidence="1">
    <location>
        <begin position="1045"/>
        <end position="1116"/>
    </location>
</feature>
<feature type="compositionally biased region" description="Polar residues" evidence="1">
    <location>
        <begin position="57"/>
        <end position="67"/>
    </location>
</feature>
<sequence>MMASLFSRSKKEKQAKSSTTSTPPRIAAGSLSSRAATSSGSSRCEIDDYKIGEFGTTIPTGSRTLPSRPSHPLTPPETPPPLLPPKHTFLPTRVPARTASDNSIDSFSYATDDLTDLTSVRQYGFLRGIGSTITLGVEDAGRVIKDIGEEMIRRALATPMLFSNQALELNQTRTKLLIQAYLGTLSGRGSQSKHEAFLQNVQFANEQELAWLLRWAMSRITRVKEGSHQTSHGVLEWEAYEEWRGRERAAGYPPSAFPFLAVILSESVYDRIIVPIFHLLSRFAAHSHLSGLTPHALSSLFAPLLFDIPTSVAAMSAHEFFVRAAAATEHLLLAYIRSTSTKGSLGLSDLPFRLKEWVSGYPAMVASDADLARGAPRRGARVVRCETIERAVRAYSKDLIVQSELWANDLPAGVKWDAWERVTWKARRGDVSRPRFSSAWRKRMMVKEHLPVASSSTGTTDLGRATSYGKALPPGQRGANRKTGDPGEGEETRWGSLAGKEWSLFEEDGFDAPLLTAEDGHEGDIRNRLQFDLTESAKMGISQKRQTMDWSDFASPAGGFHRTDPLLDISLTFSPPIESSIVDWPKERDELRRRLQKSQKGATPFNYDTTPKIGTSIDSTSVLTGDGQRWAFVEEAFVDCWADLMMGGGWIDREELTYREANWAFIEYRARPTRPESHVTNPLADPRTTDLCFLFEERVPFEYQMAVAEPQHKRTFGRFSPKTRKRASANAKSELIRSSSARPAHVWDQNDFDRMLVHRPQAKKMSLTKSASDQPNSSVWHLAPDPLPSHPIEPSQRTRSAGSVQARGEILRNRVVEPKVMEPKGLFLARKTTRRVKTDENTSDRGKNGQREQEIDYELRTASEASSVGSSPRGSKHSKLSHRGPRKGGEQEEEKWMDILIANGAQRMDRQDAPPLPILPLESAHEKVGGSISAALITKPHTPAPVTIGAATQYPTSPERLDEEITPRAVESSRKHRTAASANDDGPLEPASPSEEIHIGEKTSALSDPGVTLLRSTKGRDTIHDFVDQYGRSSQVDLEEIVDIRADGKRRSSEESDRSYFDQDHHLVHQPFLSSHKNISAGTPTEDDGLDEKARSLNEQTEGDGRFEDGDETFVPLDMEDKENMSVGVLKPPLPVFDLTPGREPSPARYRHGEPLHFVGEEPEEEDEEEIY</sequence>
<dbReference type="EMBL" id="JBCAWK010000009">
    <property type="protein sequence ID" value="KAK8849410.1"/>
    <property type="molecule type" value="Genomic_DNA"/>
</dbReference>
<reference evidence="3 4" key="1">
    <citation type="journal article" date="2024" name="bioRxiv">
        <title>Comparative genomics of Cryptococcus and Kwoniella reveals pathogenesis evolution and contrasting karyotype dynamics via intercentromeric recombination or chromosome fusion.</title>
        <authorList>
            <person name="Coelho M.A."/>
            <person name="David-Palma M."/>
            <person name="Shea T."/>
            <person name="Bowers K."/>
            <person name="McGinley-Smith S."/>
            <person name="Mohammad A.W."/>
            <person name="Gnirke A."/>
            <person name="Yurkov A.M."/>
            <person name="Nowrousian M."/>
            <person name="Sun S."/>
            <person name="Cuomo C.A."/>
            <person name="Heitman J."/>
        </authorList>
    </citation>
    <scope>NUCLEOTIDE SEQUENCE [LARGE SCALE GENOMIC DNA]</scope>
    <source>
        <strain evidence="3 4">CBS 13917</strain>
    </source>
</reference>
<dbReference type="Pfam" id="PF08101">
    <property type="entry name" value="Msb1-Mug8_dom"/>
    <property type="match status" value="1"/>
</dbReference>
<dbReference type="GeneID" id="92182000"/>
<name>A0AAW0YWM4_9TREE</name>
<organism evidence="3 4">
    <name type="scientific">Kwoniella newhampshirensis</name>
    <dbReference type="NCBI Taxonomy" id="1651941"/>
    <lineage>
        <taxon>Eukaryota</taxon>
        <taxon>Fungi</taxon>
        <taxon>Dikarya</taxon>
        <taxon>Basidiomycota</taxon>
        <taxon>Agaricomycotina</taxon>
        <taxon>Tremellomycetes</taxon>
        <taxon>Tremellales</taxon>
        <taxon>Cryptococcaceae</taxon>
        <taxon>Kwoniella</taxon>
    </lineage>
</organism>
<feature type="region of interest" description="Disordered" evidence="1">
    <location>
        <begin position="827"/>
        <end position="894"/>
    </location>
</feature>
<feature type="region of interest" description="Disordered" evidence="1">
    <location>
        <begin position="1"/>
        <end position="83"/>
    </location>
</feature>
<feature type="compositionally biased region" description="Basic residues" evidence="1">
    <location>
        <begin position="874"/>
        <end position="886"/>
    </location>
</feature>
<feature type="compositionally biased region" description="Pro residues" evidence="1">
    <location>
        <begin position="72"/>
        <end position="83"/>
    </location>
</feature>
<feature type="region of interest" description="Disordered" evidence="1">
    <location>
        <begin position="958"/>
        <end position="1005"/>
    </location>
</feature>
<feature type="compositionally biased region" description="Basic and acidic residues" evidence="1">
    <location>
        <begin position="482"/>
        <end position="493"/>
    </location>
</feature>
<protein>
    <recommendedName>
        <fullName evidence="2">Meiotically up-regulated protein Msb1/Mug8 domain-containing protein</fullName>
    </recommendedName>
</protein>
<accession>A0AAW0YWM4</accession>
<dbReference type="InterPro" id="IPR037508">
    <property type="entry name" value="Msb1/Mug8"/>
</dbReference>
<dbReference type="AlphaFoldDB" id="A0AAW0YWM4"/>
<dbReference type="PANTHER" id="PTHR28093:SF1">
    <property type="entry name" value="MORPHOGENESIS-RELATED PROTEIN MSB1"/>
    <property type="match status" value="1"/>
</dbReference>
<dbReference type="InterPro" id="IPR012965">
    <property type="entry name" value="Msb1/Mug8_dom"/>
</dbReference>
<feature type="compositionally biased region" description="Polar residues" evidence="1">
    <location>
        <begin position="1072"/>
        <end position="1083"/>
    </location>
</feature>
<feature type="region of interest" description="Disordered" evidence="1">
    <location>
        <begin position="452"/>
        <end position="493"/>
    </location>
</feature>
<feature type="region of interest" description="Disordered" evidence="1">
    <location>
        <begin position="720"/>
        <end position="742"/>
    </location>
</feature>
<evidence type="ECO:0000313" key="3">
    <source>
        <dbReference type="EMBL" id="KAK8849410.1"/>
    </source>
</evidence>
<dbReference type="RefSeq" id="XP_066801298.1">
    <property type="nucleotide sequence ID" value="XM_066947839.1"/>
</dbReference>
<dbReference type="Proteomes" id="UP001388673">
    <property type="component" value="Unassembled WGS sequence"/>
</dbReference>
<dbReference type="KEGG" id="kne:92182000"/>
<dbReference type="PANTHER" id="PTHR28093">
    <property type="entry name" value="MORPHOGENESIS-RELATED PROTEIN MSB1"/>
    <property type="match status" value="1"/>
</dbReference>
<feature type="region of interest" description="Disordered" evidence="1">
    <location>
        <begin position="763"/>
        <end position="806"/>
    </location>
</feature>
<feature type="region of interest" description="Disordered" evidence="1">
    <location>
        <begin position="1129"/>
        <end position="1172"/>
    </location>
</feature>
<feature type="compositionally biased region" description="Basic and acidic residues" evidence="1">
    <location>
        <begin position="836"/>
        <end position="861"/>
    </location>
</feature>
<feature type="compositionally biased region" description="Polar residues" evidence="1">
    <location>
        <begin position="767"/>
        <end position="779"/>
    </location>
</feature>
<keyword evidence="4" id="KW-1185">Reference proteome</keyword>
<proteinExistence type="predicted"/>
<feature type="domain" description="Meiotically up-regulated protein Msb1/Mug8" evidence="2">
    <location>
        <begin position="141"/>
        <end position="359"/>
    </location>
</feature>
<evidence type="ECO:0000313" key="4">
    <source>
        <dbReference type="Proteomes" id="UP001388673"/>
    </source>
</evidence>
<feature type="compositionally biased region" description="Basic and acidic residues" evidence="1">
    <location>
        <begin position="1045"/>
        <end position="1067"/>
    </location>
</feature>
<feature type="compositionally biased region" description="Low complexity" evidence="1">
    <location>
        <begin position="27"/>
        <end position="43"/>
    </location>
</feature>
<evidence type="ECO:0000256" key="1">
    <source>
        <dbReference type="SAM" id="MobiDB-lite"/>
    </source>
</evidence>
<gene>
    <name evidence="3" type="ORF">IAR55_004742</name>
</gene>
<comment type="caution">
    <text evidence="3">The sequence shown here is derived from an EMBL/GenBank/DDBJ whole genome shotgun (WGS) entry which is preliminary data.</text>
</comment>
<feature type="compositionally biased region" description="Polar residues" evidence="1">
    <location>
        <begin position="863"/>
        <end position="873"/>
    </location>
</feature>
<feature type="compositionally biased region" description="Acidic residues" evidence="1">
    <location>
        <begin position="1161"/>
        <end position="1172"/>
    </location>
</feature>
<evidence type="ECO:0000259" key="2">
    <source>
        <dbReference type="Pfam" id="PF08101"/>
    </source>
</evidence>